<accession>A0A183SLL7</accession>
<gene>
    <name evidence="2" type="ORF">SSLN_LOCUS5115</name>
</gene>
<organism evidence="4">
    <name type="scientific">Schistocephalus solidus</name>
    <name type="common">Tapeworm</name>
    <dbReference type="NCBI Taxonomy" id="70667"/>
    <lineage>
        <taxon>Eukaryota</taxon>
        <taxon>Metazoa</taxon>
        <taxon>Spiralia</taxon>
        <taxon>Lophotrochozoa</taxon>
        <taxon>Platyhelminthes</taxon>
        <taxon>Cestoda</taxon>
        <taxon>Eucestoda</taxon>
        <taxon>Diphyllobothriidea</taxon>
        <taxon>Diphyllobothriidae</taxon>
        <taxon>Schistocephalus</taxon>
    </lineage>
</organism>
<dbReference type="AlphaFoldDB" id="A0A183SLL7"/>
<protein>
    <submittedName>
        <fullName evidence="2 4">Uncharacterized protein</fullName>
    </submittedName>
</protein>
<sequence>MATNTFCSTPATSDHLPPSTTTTTTRGTSKVDSLLTYPFCDRTFTSTIGLIGDLRIYRTETGKPVPGAPTYTRRTRINCPQSPRTFTHRMGLLGHMCLYENLW</sequence>
<dbReference type="WBParaSite" id="SSLN_0000527801-mRNA-1">
    <property type="protein sequence ID" value="SSLN_0000527801-mRNA-1"/>
    <property type="gene ID" value="SSLN_0000527801"/>
</dbReference>
<dbReference type="Proteomes" id="UP000275846">
    <property type="component" value="Unassembled WGS sequence"/>
</dbReference>
<reference evidence="4" key="1">
    <citation type="submission" date="2016-06" db="UniProtKB">
        <authorList>
            <consortium name="WormBaseParasite"/>
        </authorList>
    </citation>
    <scope>IDENTIFICATION</scope>
</reference>
<evidence type="ECO:0000313" key="2">
    <source>
        <dbReference type="EMBL" id="VDL91500.1"/>
    </source>
</evidence>
<proteinExistence type="predicted"/>
<keyword evidence="3" id="KW-1185">Reference proteome</keyword>
<dbReference type="EMBL" id="UYSU01033119">
    <property type="protein sequence ID" value="VDL91500.1"/>
    <property type="molecule type" value="Genomic_DNA"/>
</dbReference>
<name>A0A183SLL7_SCHSO</name>
<evidence type="ECO:0000256" key="1">
    <source>
        <dbReference type="SAM" id="MobiDB-lite"/>
    </source>
</evidence>
<reference evidence="2 3" key="2">
    <citation type="submission" date="2018-11" db="EMBL/GenBank/DDBJ databases">
        <authorList>
            <consortium name="Pathogen Informatics"/>
        </authorList>
    </citation>
    <scope>NUCLEOTIDE SEQUENCE [LARGE SCALE GENOMIC DNA]</scope>
    <source>
        <strain evidence="2 3">NST_G2</strain>
    </source>
</reference>
<evidence type="ECO:0000313" key="4">
    <source>
        <dbReference type="WBParaSite" id="SSLN_0000527801-mRNA-1"/>
    </source>
</evidence>
<evidence type="ECO:0000313" key="3">
    <source>
        <dbReference type="Proteomes" id="UP000275846"/>
    </source>
</evidence>
<dbReference type="OrthoDB" id="8117402at2759"/>
<feature type="region of interest" description="Disordered" evidence="1">
    <location>
        <begin position="1"/>
        <end position="27"/>
    </location>
</feature>
<feature type="compositionally biased region" description="Polar residues" evidence="1">
    <location>
        <begin position="1"/>
        <end position="12"/>
    </location>
</feature>